<keyword evidence="1" id="KW-1133">Transmembrane helix</keyword>
<organism evidence="4 9">
    <name type="scientific">Coprococcus comes</name>
    <dbReference type="NCBI Taxonomy" id="410072"/>
    <lineage>
        <taxon>Bacteria</taxon>
        <taxon>Bacillati</taxon>
        <taxon>Bacillota</taxon>
        <taxon>Clostridia</taxon>
        <taxon>Lachnospirales</taxon>
        <taxon>Lachnospiraceae</taxon>
        <taxon>Coprococcus</taxon>
    </lineage>
</organism>
<evidence type="ECO:0000313" key="6">
    <source>
        <dbReference type="Proteomes" id="UP000095362"/>
    </source>
</evidence>
<dbReference type="Proteomes" id="UP000095362">
    <property type="component" value="Unassembled WGS sequence"/>
</dbReference>
<dbReference type="EMBL" id="JABWDC010000018">
    <property type="protein sequence ID" value="NUN86247.1"/>
    <property type="molecule type" value="Genomic_DNA"/>
</dbReference>
<evidence type="ECO:0000313" key="5">
    <source>
        <dbReference type="EMBL" id="NUN86247.1"/>
    </source>
</evidence>
<sequence length="479" mass="52673">MEAAEKISVGVIKEKTKSKAVKKEAEGMRVSTREKVCYGVGDIGANLVWTTVASFLTIYCTDVAGIAAGVVGTLMLIARLFDGVSDLFMGVIIDKTNTRWGKARPWVLWSAPPLVVSLIMIFTVPNIGANGKAIYMLLVYIFLAAVCFTASNLSYNTMLSLVTTEQHDRNVMNTIRFEFTMIAQLVINVITIPLVHFLGNGQKGWTCMSIIYAIVALGMFITTFAGTKERYKPIKPEVTEKKKKHPIKTIKILCSNKYFILITLAFAIIYTSLGLTGGSRIYYAKYVLGNEMINSTMTLFNYIPTILTIMLIPIFAKKFGKIKALFVGFLFYGAGLILEIAGPVNLPMIYGGLVLQGIGHAALYSCLFAIVGDVVDYSEWKDGIREEGLTYSVTSFGQKIGTGLGTAALGWILAAGNYNGTAAVQPDSAIFAIKSLFLYLPLAITVVVLIIWYLFMGIDKVYPTVRKELDERRKNAKQN</sequence>
<dbReference type="Gene3D" id="1.20.1250.20">
    <property type="entry name" value="MFS general substrate transporter like domains"/>
    <property type="match status" value="1"/>
</dbReference>
<reference evidence="5 8" key="3">
    <citation type="submission" date="2020-07" db="EMBL/GenBank/DDBJ databases">
        <title>Bacterial metabolism rescues the inhibition of intestinal drug absorption by food and drug additives.</title>
        <authorList>
            <person name="Zou L."/>
            <person name="Spanogiannopoulos P."/>
            <person name="Chien H.-C."/>
            <person name="Pieper L.M."/>
            <person name="Cai W."/>
            <person name="Khuri N."/>
            <person name="Pottel J."/>
            <person name="Vora B."/>
            <person name="Ni Z."/>
            <person name="Tsakalozou E."/>
            <person name="Zhang W."/>
            <person name="Shoichet B.K."/>
            <person name="Giacomini K.M."/>
            <person name="Turnbaugh P.J."/>
        </authorList>
    </citation>
    <scope>NUCLEOTIDE SEQUENCE [LARGE SCALE GENOMIC DNA]</scope>
    <source>
        <strain evidence="5 8">F22</strain>
    </source>
</reference>
<feature type="transmembrane region" description="Helical" evidence="1">
    <location>
        <begin position="65"/>
        <end position="85"/>
    </location>
</feature>
<evidence type="ECO:0000313" key="8">
    <source>
        <dbReference type="Proteomes" id="UP000554488"/>
    </source>
</evidence>
<dbReference type="GO" id="GO:0008643">
    <property type="term" value="P:carbohydrate transport"/>
    <property type="evidence" value="ECO:0007669"/>
    <property type="project" value="InterPro"/>
</dbReference>
<evidence type="ECO:0000313" key="9">
    <source>
        <dbReference type="Proteomes" id="UP001145109"/>
    </source>
</evidence>
<dbReference type="InterPro" id="IPR001927">
    <property type="entry name" value="Na/Gal_symport"/>
</dbReference>
<dbReference type="GeneID" id="92826293"/>
<keyword evidence="1" id="KW-0472">Membrane</keyword>
<dbReference type="NCBIfam" id="TIGR00792">
    <property type="entry name" value="gph"/>
    <property type="match status" value="1"/>
</dbReference>
<keyword evidence="1" id="KW-0812">Transmembrane</keyword>
<dbReference type="PANTHER" id="PTHR11328">
    <property type="entry name" value="MAJOR FACILITATOR SUPERFAMILY DOMAIN-CONTAINING PROTEIN"/>
    <property type="match status" value="1"/>
</dbReference>
<dbReference type="GO" id="GO:0015293">
    <property type="term" value="F:symporter activity"/>
    <property type="evidence" value="ECO:0007669"/>
    <property type="project" value="InterPro"/>
</dbReference>
<dbReference type="GO" id="GO:0006814">
    <property type="term" value="P:sodium ion transport"/>
    <property type="evidence" value="ECO:0007669"/>
    <property type="project" value="InterPro"/>
</dbReference>
<dbReference type="CDD" id="cd17332">
    <property type="entry name" value="MFS_MelB_like"/>
    <property type="match status" value="1"/>
</dbReference>
<reference evidence="4" key="4">
    <citation type="submission" date="2022-09" db="EMBL/GenBank/DDBJ databases">
        <title>Draft genome sequence of Coprococcus comes strain 31264.</title>
        <authorList>
            <person name="Atsushi H."/>
            <person name="Moriya O."/>
            <person name="Mitsuo S."/>
        </authorList>
    </citation>
    <scope>NUCLEOTIDE SEQUENCE</scope>
    <source>
        <strain evidence="4">JCM 31264</strain>
    </source>
</reference>
<feature type="transmembrane region" description="Helical" evidence="1">
    <location>
        <begin position="348"/>
        <end position="371"/>
    </location>
</feature>
<dbReference type="EMBL" id="CYXR01000033">
    <property type="protein sequence ID" value="CUN15981.1"/>
    <property type="molecule type" value="Genomic_DNA"/>
</dbReference>
<evidence type="ECO:0000313" key="2">
    <source>
        <dbReference type="EMBL" id="CUN15981.1"/>
    </source>
</evidence>
<evidence type="ECO:0000256" key="1">
    <source>
        <dbReference type="SAM" id="Phobius"/>
    </source>
</evidence>
<feature type="transmembrane region" description="Helical" evidence="1">
    <location>
        <begin position="36"/>
        <end position="59"/>
    </location>
</feature>
<feature type="transmembrane region" description="Helical" evidence="1">
    <location>
        <begin position="210"/>
        <end position="227"/>
    </location>
</feature>
<proteinExistence type="predicted"/>
<accession>A0A174DY55</accession>
<dbReference type="EMBL" id="CYZK01000021">
    <property type="protein sequence ID" value="CUO66900.1"/>
    <property type="molecule type" value="Genomic_DNA"/>
</dbReference>
<feature type="transmembrane region" description="Helical" evidence="1">
    <location>
        <begin position="258"/>
        <end position="279"/>
    </location>
</feature>
<dbReference type="Proteomes" id="UP001145109">
    <property type="component" value="Unassembled WGS sequence"/>
</dbReference>
<dbReference type="AlphaFoldDB" id="A0A174DY55"/>
<feature type="transmembrane region" description="Helical" evidence="1">
    <location>
        <begin position="323"/>
        <end position="342"/>
    </location>
</feature>
<dbReference type="InterPro" id="IPR039672">
    <property type="entry name" value="MFS_2"/>
</dbReference>
<feature type="transmembrane region" description="Helical" evidence="1">
    <location>
        <begin position="133"/>
        <end position="155"/>
    </location>
</feature>
<dbReference type="SUPFAM" id="SSF103473">
    <property type="entry name" value="MFS general substrate transporter"/>
    <property type="match status" value="1"/>
</dbReference>
<dbReference type="PaxDb" id="410072-ERS852525_02997"/>
<feature type="transmembrane region" description="Helical" evidence="1">
    <location>
        <begin position="299"/>
        <end position="316"/>
    </location>
</feature>
<evidence type="ECO:0000313" key="4">
    <source>
        <dbReference type="EMBL" id="GLG88287.1"/>
    </source>
</evidence>
<dbReference type="InterPro" id="IPR036259">
    <property type="entry name" value="MFS_trans_sf"/>
</dbReference>
<feature type="transmembrane region" description="Helical" evidence="1">
    <location>
        <begin position="175"/>
        <end position="198"/>
    </location>
</feature>
<gene>
    <name evidence="2" type="primary">yicJ</name>
    <name evidence="3" type="synonym">yicJ_2</name>
    <name evidence="4" type="ORF">comes_28340</name>
    <name evidence="3" type="ORF">ERS852481_02597</name>
    <name evidence="2" type="ORF">ERS852574_03077</name>
    <name evidence="5" type="ORF">HUU93_06425</name>
</gene>
<dbReference type="PANTHER" id="PTHR11328:SF24">
    <property type="entry name" value="MAJOR FACILITATOR SUPERFAMILY (MFS) PROFILE DOMAIN-CONTAINING PROTEIN"/>
    <property type="match status" value="1"/>
</dbReference>
<reference evidence="6 7" key="1">
    <citation type="submission" date="2015-09" db="EMBL/GenBank/DDBJ databases">
        <authorList>
            <consortium name="Pathogen Informatics"/>
        </authorList>
    </citation>
    <scope>NUCLEOTIDE SEQUENCE [LARGE SCALE GENOMIC DNA]</scope>
    <source>
        <strain evidence="3 6">2789STDY5834866</strain>
        <strain evidence="2 7">2789STDY5834962</strain>
    </source>
</reference>
<dbReference type="RefSeq" id="WP_022220694.1">
    <property type="nucleotide sequence ID" value="NZ_BSCI01000022.1"/>
</dbReference>
<dbReference type="Proteomes" id="UP000095727">
    <property type="component" value="Unassembled WGS sequence"/>
</dbReference>
<protein>
    <submittedName>
        <fullName evidence="2">Inner membrane symporter yicJ</fullName>
    </submittedName>
    <submittedName>
        <fullName evidence="5">MFS transporter</fullName>
    </submittedName>
</protein>
<evidence type="ECO:0000313" key="3">
    <source>
        <dbReference type="EMBL" id="CUO66900.1"/>
    </source>
</evidence>
<reference evidence="4" key="5">
    <citation type="submission" date="2022-11" db="EMBL/GenBank/DDBJ databases">
        <title>Draft genome sequence of Coprococcus comes strain 31264.</title>
        <authorList>
            <person name="Hisatomi A."/>
            <person name="Ohkuma M."/>
            <person name="Sakamoto M."/>
        </authorList>
    </citation>
    <scope>NUCLEOTIDE SEQUENCE</scope>
    <source>
        <strain evidence="4">JCM 31264</strain>
    </source>
</reference>
<dbReference type="OrthoDB" id="9764596at2"/>
<dbReference type="STRING" id="410072.ERS852525_02997"/>
<name>A0A174DY55_9FIRM</name>
<feature type="transmembrane region" description="Helical" evidence="1">
    <location>
        <begin position="106"/>
        <end position="127"/>
    </location>
</feature>
<dbReference type="EMBL" id="BSCI01000022">
    <property type="protein sequence ID" value="GLG88287.1"/>
    <property type="molecule type" value="Genomic_DNA"/>
</dbReference>
<reference evidence="5 8" key="2">
    <citation type="submission" date="2020-04" db="EMBL/GenBank/DDBJ databases">
        <authorList>
            <person name="Pieper L."/>
        </authorList>
    </citation>
    <scope>NUCLEOTIDE SEQUENCE [LARGE SCALE GENOMIC DNA]</scope>
    <source>
        <strain evidence="5 8">F22</strain>
    </source>
</reference>
<feature type="transmembrane region" description="Helical" evidence="1">
    <location>
        <begin position="436"/>
        <end position="455"/>
    </location>
</feature>
<dbReference type="Pfam" id="PF13347">
    <property type="entry name" value="MFS_2"/>
    <property type="match status" value="1"/>
</dbReference>
<dbReference type="GO" id="GO:0005886">
    <property type="term" value="C:plasma membrane"/>
    <property type="evidence" value="ECO:0007669"/>
    <property type="project" value="TreeGrafter"/>
</dbReference>
<dbReference type="Proteomes" id="UP000554488">
    <property type="component" value="Unassembled WGS sequence"/>
</dbReference>
<evidence type="ECO:0000313" key="7">
    <source>
        <dbReference type="Proteomes" id="UP000095727"/>
    </source>
</evidence>